<evidence type="ECO:0000313" key="7">
    <source>
        <dbReference type="EMBL" id="AMY10930.1"/>
    </source>
</evidence>
<name>A0A143PS53_LUTPR</name>
<dbReference type="GO" id="GO:0016020">
    <property type="term" value="C:membrane"/>
    <property type="evidence" value="ECO:0007669"/>
    <property type="project" value="UniProtKB-SubCell"/>
</dbReference>
<evidence type="ECO:0000256" key="2">
    <source>
        <dbReference type="ARBA" id="ARBA00022448"/>
    </source>
</evidence>
<keyword evidence="3 6" id="KW-0812">Transmembrane</keyword>
<feature type="transmembrane region" description="Helical" evidence="6">
    <location>
        <begin position="464"/>
        <end position="481"/>
    </location>
</feature>
<keyword evidence="4 6" id="KW-1133">Transmembrane helix</keyword>
<evidence type="ECO:0000256" key="3">
    <source>
        <dbReference type="ARBA" id="ARBA00022692"/>
    </source>
</evidence>
<organism evidence="7 8">
    <name type="scientific">Luteitalea pratensis</name>
    <dbReference type="NCBI Taxonomy" id="1855912"/>
    <lineage>
        <taxon>Bacteria</taxon>
        <taxon>Pseudomonadati</taxon>
        <taxon>Acidobacteriota</taxon>
        <taxon>Vicinamibacteria</taxon>
        <taxon>Vicinamibacterales</taxon>
        <taxon>Vicinamibacteraceae</taxon>
        <taxon>Luteitalea</taxon>
    </lineage>
</organism>
<feature type="transmembrane region" description="Helical" evidence="6">
    <location>
        <begin position="106"/>
        <end position="130"/>
    </location>
</feature>
<feature type="transmembrane region" description="Helical" evidence="6">
    <location>
        <begin position="35"/>
        <end position="57"/>
    </location>
</feature>
<dbReference type="PATRIC" id="fig|1813736.3.peg.4412"/>
<reference evidence="7 8" key="1">
    <citation type="journal article" date="2016" name="Genome Announc.">
        <title>First Complete Genome Sequence of a Subdivision 6 Acidobacterium Strain.</title>
        <authorList>
            <person name="Huang S."/>
            <person name="Vieira S."/>
            <person name="Bunk B."/>
            <person name="Riedel T."/>
            <person name="Sproer C."/>
            <person name="Overmann J."/>
        </authorList>
    </citation>
    <scope>NUCLEOTIDE SEQUENCE [LARGE SCALE GENOMIC DNA]</scope>
    <source>
        <strain evidence="8">DSM 100886 HEG_-6_39</strain>
    </source>
</reference>
<dbReference type="KEGG" id="abac:LuPra_04173"/>
<keyword evidence="2" id="KW-0813">Transport</keyword>
<keyword evidence="5 6" id="KW-0472">Membrane</keyword>
<accession>A0A143PS53</accession>
<dbReference type="InterPro" id="IPR002293">
    <property type="entry name" value="AA/rel_permease1"/>
</dbReference>
<dbReference type="GO" id="GO:0015171">
    <property type="term" value="F:amino acid transmembrane transporter activity"/>
    <property type="evidence" value="ECO:0007669"/>
    <property type="project" value="TreeGrafter"/>
</dbReference>
<keyword evidence="8" id="KW-1185">Reference proteome</keyword>
<dbReference type="PANTHER" id="PTHR43243:SF4">
    <property type="entry name" value="CATIONIC AMINO ACID TRANSPORTER 4"/>
    <property type="match status" value="1"/>
</dbReference>
<gene>
    <name evidence="7" type="primary">yhdG_4</name>
    <name evidence="7" type="ORF">LuPra_04173</name>
</gene>
<dbReference type="Pfam" id="PF13520">
    <property type="entry name" value="AA_permease_2"/>
    <property type="match status" value="1"/>
</dbReference>
<dbReference type="Proteomes" id="UP000076079">
    <property type="component" value="Chromosome"/>
</dbReference>
<evidence type="ECO:0000313" key="8">
    <source>
        <dbReference type="Proteomes" id="UP000076079"/>
    </source>
</evidence>
<feature type="transmembrane region" description="Helical" evidence="6">
    <location>
        <begin position="194"/>
        <end position="214"/>
    </location>
</feature>
<feature type="transmembrane region" description="Helical" evidence="6">
    <location>
        <begin position="329"/>
        <end position="351"/>
    </location>
</feature>
<comment type="subcellular location">
    <subcellularLocation>
        <location evidence="1">Membrane</location>
        <topology evidence="1">Multi-pass membrane protein</topology>
    </subcellularLocation>
</comment>
<dbReference type="EMBL" id="CP015136">
    <property type="protein sequence ID" value="AMY10930.1"/>
    <property type="molecule type" value="Genomic_DNA"/>
</dbReference>
<feature type="transmembrane region" description="Helical" evidence="6">
    <location>
        <begin position="385"/>
        <end position="403"/>
    </location>
</feature>
<evidence type="ECO:0000256" key="5">
    <source>
        <dbReference type="ARBA" id="ARBA00023136"/>
    </source>
</evidence>
<proteinExistence type="predicted"/>
<feature type="transmembrane region" description="Helical" evidence="6">
    <location>
        <begin position="409"/>
        <end position="426"/>
    </location>
</feature>
<protein>
    <submittedName>
        <fullName evidence="7">Putative amino acid permease YhdG</fullName>
    </submittedName>
</protein>
<evidence type="ECO:0000256" key="1">
    <source>
        <dbReference type="ARBA" id="ARBA00004141"/>
    </source>
</evidence>
<evidence type="ECO:0000256" key="4">
    <source>
        <dbReference type="ARBA" id="ARBA00022989"/>
    </source>
</evidence>
<dbReference type="STRING" id="1855912.LuPra_04173"/>
<feature type="transmembrane region" description="Helical" evidence="6">
    <location>
        <begin position="280"/>
        <end position="302"/>
    </location>
</feature>
<dbReference type="RefSeq" id="WP_110172523.1">
    <property type="nucleotide sequence ID" value="NZ_CP015136.1"/>
</dbReference>
<feature type="transmembrane region" description="Helical" evidence="6">
    <location>
        <begin position="158"/>
        <end position="182"/>
    </location>
</feature>
<reference evidence="8" key="2">
    <citation type="submission" date="2016-04" db="EMBL/GenBank/DDBJ databases">
        <title>First Complete Genome Sequence of a Subdivision 6 Acidobacterium.</title>
        <authorList>
            <person name="Huang S."/>
            <person name="Vieira S."/>
            <person name="Bunk B."/>
            <person name="Riedel T."/>
            <person name="Sproeer C."/>
            <person name="Overmann J."/>
        </authorList>
    </citation>
    <scope>NUCLEOTIDE SEQUENCE [LARGE SCALE GENOMIC DNA]</scope>
    <source>
        <strain evidence="8">DSM 100886 HEG_-6_39</strain>
    </source>
</reference>
<dbReference type="OrthoDB" id="9762947at2"/>
<feature type="transmembrane region" description="Helical" evidence="6">
    <location>
        <begin position="63"/>
        <end position="85"/>
    </location>
</feature>
<sequence>MASSLFRTKSIDRLLAEGEATGEGTLKRTLNSGALIALGIGAIIGAGLFVRTAAAIADRAGPGVTVAFLVAALGCALAGLCYAEFASMIPIAGSAYTYSYATMGELAAWIIGWDLILEYAVGAATVAIAWSEYLNKVLEFVGLHVPYAWSHSPFQVDAATGVAGIINLPAVLILGLLTALLVRGTQESAWVNNLIVITKVSIVIMVIVLGWGFINPANHTPYIPAASLYTTPEGITHNYGGIMGILGAAGVVFFAYIGFDAVSTAAQEAKNPKRDMPIGILGSLVVCTILYVLFAHVLSGIATVEDFRSTGREASVAFAISKYMVGYDWLAKFVTVAILAGFSSVILVMLLGQSRVFYSMSHDGLVPKFFSHIHPKYHTPYKSNWFFFIFTALFAAFVPGDIVGEMTSIGTLFAFMLVCAGVWILRVRRPDIPRGFRVPAVPLVSTLGIFVCGAMVFGLGWTNWVRLGGWLVIGLVIYFGYSKQHSKLNTAA</sequence>
<dbReference type="PANTHER" id="PTHR43243">
    <property type="entry name" value="INNER MEMBRANE TRANSPORTER YGJI-RELATED"/>
    <property type="match status" value="1"/>
</dbReference>
<feature type="transmembrane region" description="Helical" evidence="6">
    <location>
        <begin position="438"/>
        <end position="458"/>
    </location>
</feature>
<dbReference type="PIRSF" id="PIRSF006060">
    <property type="entry name" value="AA_transporter"/>
    <property type="match status" value="1"/>
</dbReference>
<dbReference type="AlphaFoldDB" id="A0A143PS53"/>
<dbReference type="Gene3D" id="1.20.1740.10">
    <property type="entry name" value="Amino acid/polyamine transporter I"/>
    <property type="match status" value="1"/>
</dbReference>
<feature type="transmembrane region" description="Helical" evidence="6">
    <location>
        <begin position="239"/>
        <end position="259"/>
    </location>
</feature>
<evidence type="ECO:0000256" key="6">
    <source>
        <dbReference type="SAM" id="Phobius"/>
    </source>
</evidence>